<protein>
    <recommendedName>
        <fullName evidence="1">Glycine N-acyltransferase-like protein</fullName>
        <ecNumber evidence="1">2.3.1.-</ecNumber>
    </recommendedName>
</protein>
<dbReference type="Gene3D" id="3.40.630.30">
    <property type="match status" value="1"/>
</dbReference>
<dbReference type="EMBL" id="JAODUP010000405">
    <property type="protein sequence ID" value="KAK2150446.1"/>
    <property type="molecule type" value="Genomic_DNA"/>
</dbReference>
<evidence type="ECO:0000256" key="1">
    <source>
        <dbReference type="RuleBase" id="RU368002"/>
    </source>
</evidence>
<dbReference type="Pfam" id="PF08445">
    <property type="entry name" value="FR47"/>
    <property type="match status" value="1"/>
</dbReference>
<dbReference type="PANTHER" id="PTHR15298:SF1">
    <property type="entry name" value="GLYCINE N-ACYLTRANSFERASE-LIKE PROTEIN"/>
    <property type="match status" value="1"/>
</dbReference>
<keyword evidence="5" id="KW-1185">Reference proteome</keyword>
<comment type="similarity">
    <text evidence="1">Belongs to the glycine N-acyltransferase family.</text>
</comment>
<comment type="caution">
    <text evidence="4">The sequence shown here is derived from an EMBL/GenBank/DDBJ whole genome shotgun (WGS) entry which is preliminary data.</text>
</comment>
<dbReference type="InterPro" id="IPR010313">
    <property type="entry name" value="Glycine_N-acyltransferase"/>
</dbReference>
<name>A0AAD9N0F2_9ANNE</name>
<proteinExistence type="inferred from homology"/>
<evidence type="ECO:0000313" key="5">
    <source>
        <dbReference type="Proteomes" id="UP001208570"/>
    </source>
</evidence>
<reference evidence="4" key="1">
    <citation type="journal article" date="2023" name="Mol. Biol. Evol.">
        <title>Third-Generation Sequencing Reveals the Adaptive Role of the Epigenome in Three Deep-Sea Polychaetes.</title>
        <authorList>
            <person name="Perez M."/>
            <person name="Aroh O."/>
            <person name="Sun Y."/>
            <person name="Lan Y."/>
            <person name="Juniper S.K."/>
            <person name="Young C.R."/>
            <person name="Angers B."/>
            <person name="Qian P.Y."/>
        </authorList>
    </citation>
    <scope>NUCLEOTIDE SEQUENCE</scope>
    <source>
        <strain evidence="4">P08H-3</strain>
    </source>
</reference>
<accession>A0AAD9N0F2</accession>
<dbReference type="Proteomes" id="UP001208570">
    <property type="component" value="Unassembled WGS sequence"/>
</dbReference>
<dbReference type="GO" id="GO:0047961">
    <property type="term" value="F:glycine N-acyltransferase activity"/>
    <property type="evidence" value="ECO:0007669"/>
    <property type="project" value="InterPro"/>
</dbReference>
<feature type="region of interest" description="Disordered" evidence="2">
    <location>
        <begin position="238"/>
        <end position="266"/>
    </location>
</feature>
<dbReference type="EC" id="2.3.1.-" evidence="1"/>
<dbReference type="InterPro" id="IPR013653">
    <property type="entry name" value="GCN5-like_dom"/>
</dbReference>
<sequence length="266" mass="30635">MAYKGQQIVEDMNYFQMPELLNEPLPLFTTDVLKCRNFLLLNNNFNWPYGIYRVVGSEALSVLSEVVLEKGINHRIGPNLHLFHVRNDWLPITEFSLPSQYHEGVLLSSDVATVADEWTYAIMDAEDYVKYLIDNFPSVCIRDDKGILVGWFLQHTFGTLGILHVKDAHRHRGLAKYMVRKLSEKILENNQYAYVNIPETNDVSRKLHESYNIPKCELINRSINPSINPFVFPTNRPADCPSNRPISRPPDCPTDQSADQITHFND</sequence>
<feature type="compositionally biased region" description="Polar residues" evidence="2">
    <location>
        <begin position="254"/>
        <end position="266"/>
    </location>
</feature>
<gene>
    <name evidence="4" type="ORF">LSH36_405g02074</name>
</gene>
<keyword evidence="1" id="KW-0012">Acyltransferase</keyword>
<dbReference type="InterPro" id="IPR016181">
    <property type="entry name" value="Acyl_CoA_acyltransferase"/>
</dbReference>
<dbReference type="PANTHER" id="PTHR15298">
    <property type="entry name" value="L-COA N-ACYLTRANSFERASE-RELATED"/>
    <property type="match status" value="1"/>
</dbReference>
<dbReference type="GO" id="GO:0005739">
    <property type="term" value="C:mitochondrion"/>
    <property type="evidence" value="ECO:0007669"/>
    <property type="project" value="InterPro"/>
</dbReference>
<organism evidence="4 5">
    <name type="scientific">Paralvinella palmiformis</name>
    <dbReference type="NCBI Taxonomy" id="53620"/>
    <lineage>
        <taxon>Eukaryota</taxon>
        <taxon>Metazoa</taxon>
        <taxon>Spiralia</taxon>
        <taxon>Lophotrochozoa</taxon>
        <taxon>Annelida</taxon>
        <taxon>Polychaeta</taxon>
        <taxon>Sedentaria</taxon>
        <taxon>Canalipalpata</taxon>
        <taxon>Terebellida</taxon>
        <taxon>Terebelliformia</taxon>
        <taxon>Alvinellidae</taxon>
        <taxon>Paralvinella</taxon>
    </lineage>
</organism>
<evidence type="ECO:0000259" key="3">
    <source>
        <dbReference type="Pfam" id="PF08445"/>
    </source>
</evidence>
<dbReference type="AlphaFoldDB" id="A0AAD9N0F2"/>
<evidence type="ECO:0000256" key="2">
    <source>
        <dbReference type="SAM" id="MobiDB-lite"/>
    </source>
</evidence>
<keyword evidence="1" id="KW-0808">Transferase</keyword>
<feature type="domain" description="GCN5-related N-acetyltransferase Rv2170-like" evidence="3">
    <location>
        <begin position="142"/>
        <end position="210"/>
    </location>
</feature>
<dbReference type="SUPFAM" id="SSF55729">
    <property type="entry name" value="Acyl-CoA N-acyltransferases (Nat)"/>
    <property type="match status" value="1"/>
</dbReference>
<evidence type="ECO:0000313" key="4">
    <source>
        <dbReference type="EMBL" id="KAK2150446.1"/>
    </source>
</evidence>